<dbReference type="Proteomes" id="UP000298566">
    <property type="component" value="Chromosome"/>
</dbReference>
<dbReference type="Pfam" id="PF01336">
    <property type="entry name" value="tRNA_anti-codon"/>
    <property type="match status" value="1"/>
</dbReference>
<dbReference type="SUPFAM" id="SSF55261">
    <property type="entry name" value="GAD domain-like"/>
    <property type="match status" value="1"/>
</dbReference>
<dbReference type="PANTHER" id="PTHR22594:SF5">
    <property type="entry name" value="ASPARTATE--TRNA LIGASE, MITOCHONDRIAL"/>
    <property type="match status" value="1"/>
</dbReference>
<dbReference type="NCBIfam" id="NF001750">
    <property type="entry name" value="PRK00476.1"/>
    <property type="match status" value="1"/>
</dbReference>
<dbReference type="GO" id="GO:0003676">
    <property type="term" value="F:nucleic acid binding"/>
    <property type="evidence" value="ECO:0007669"/>
    <property type="project" value="InterPro"/>
</dbReference>
<feature type="binding site" evidence="8">
    <location>
        <position position="488"/>
    </location>
    <ligand>
        <name>L-aspartate</name>
        <dbReference type="ChEBI" id="CHEBI:29991"/>
    </ligand>
</feature>
<dbReference type="InterPro" id="IPR002312">
    <property type="entry name" value="Asp/Asn-tRNA-synth_IIb"/>
</dbReference>
<dbReference type="InterPro" id="IPR047090">
    <property type="entry name" value="AspRS_core"/>
</dbReference>
<feature type="binding site" evidence="8">
    <location>
        <begin position="533"/>
        <end position="536"/>
    </location>
    <ligand>
        <name>ATP</name>
        <dbReference type="ChEBI" id="CHEBI:30616"/>
    </ligand>
</feature>
<dbReference type="InterPro" id="IPR004115">
    <property type="entry name" value="GAD-like_sf"/>
</dbReference>
<dbReference type="InterPro" id="IPR047089">
    <property type="entry name" value="Asp-tRNA-ligase_1_N"/>
</dbReference>
<evidence type="ECO:0000256" key="6">
    <source>
        <dbReference type="ARBA" id="ARBA00022917"/>
    </source>
</evidence>
<evidence type="ECO:0000259" key="9">
    <source>
        <dbReference type="PROSITE" id="PS50862"/>
    </source>
</evidence>
<dbReference type="PROSITE" id="PS50862">
    <property type="entry name" value="AA_TRNA_LIGASE_II"/>
    <property type="match status" value="1"/>
</dbReference>
<accession>A0A4D6Y324</accession>
<dbReference type="InterPro" id="IPR029351">
    <property type="entry name" value="GAD_dom"/>
</dbReference>
<feature type="binding site" evidence="8">
    <location>
        <position position="171"/>
    </location>
    <ligand>
        <name>L-aspartate</name>
        <dbReference type="ChEBI" id="CHEBI:29991"/>
    </ligand>
</feature>
<dbReference type="EC" id="6.1.1.12" evidence="8"/>
<keyword evidence="6 8" id="KW-0648">Protein biosynthesis</keyword>
<feature type="binding site" evidence="8">
    <location>
        <position position="226"/>
    </location>
    <ligand>
        <name>ATP</name>
        <dbReference type="ChEBI" id="CHEBI:30616"/>
    </ligand>
</feature>
<feature type="binding site" evidence="8">
    <location>
        <position position="217"/>
    </location>
    <ligand>
        <name>L-aspartate</name>
        <dbReference type="ChEBI" id="CHEBI:29991"/>
    </ligand>
</feature>
<dbReference type="InterPro" id="IPR012340">
    <property type="entry name" value="NA-bd_OB-fold"/>
</dbReference>
<evidence type="ECO:0000256" key="4">
    <source>
        <dbReference type="ARBA" id="ARBA00022741"/>
    </source>
</evidence>
<dbReference type="NCBIfam" id="TIGR00459">
    <property type="entry name" value="aspS_bact"/>
    <property type="match status" value="1"/>
</dbReference>
<feature type="binding site" evidence="8">
    <location>
        <position position="481"/>
    </location>
    <ligand>
        <name>ATP</name>
        <dbReference type="ChEBI" id="CHEBI:30616"/>
    </ligand>
</feature>
<dbReference type="AlphaFoldDB" id="A0A4D6Y324"/>
<comment type="similarity">
    <text evidence="1 8">Belongs to the class-II aminoacyl-tRNA synthetase family. Type 1 subfamily.</text>
</comment>
<feature type="domain" description="Aminoacyl-transfer RNA synthetases class-II family profile" evidence="9">
    <location>
        <begin position="140"/>
        <end position="554"/>
    </location>
</feature>
<dbReference type="GO" id="GO:0006422">
    <property type="term" value="P:aspartyl-tRNA aminoacylation"/>
    <property type="evidence" value="ECO:0007669"/>
    <property type="project" value="UniProtKB-UniRule"/>
</dbReference>
<feature type="binding site" evidence="8">
    <location>
        <begin position="217"/>
        <end position="219"/>
    </location>
    <ligand>
        <name>ATP</name>
        <dbReference type="ChEBI" id="CHEBI:30616"/>
    </ligand>
</feature>
<dbReference type="InterPro" id="IPR004524">
    <property type="entry name" value="Asp-tRNA-ligase_1"/>
</dbReference>
<proteinExistence type="inferred from homology"/>
<dbReference type="OrthoDB" id="9762036at2"/>
<reference evidence="10 11" key="1">
    <citation type="submission" date="2018-10" db="EMBL/GenBank/DDBJ databases">
        <title>Comparative functional genomics of the obligate endosymbiont Buchnera aphidicola.</title>
        <authorList>
            <person name="Chong R.A."/>
        </authorList>
    </citation>
    <scope>NUCLEOTIDE SEQUENCE [LARGE SCALE GENOMIC DNA]</scope>
    <source>
        <strain evidence="10 11">Mrh</strain>
    </source>
</reference>
<keyword evidence="3 8" id="KW-0436">Ligase</keyword>
<dbReference type="InterPro" id="IPR045864">
    <property type="entry name" value="aa-tRNA-synth_II/BPL/LPL"/>
</dbReference>
<evidence type="ECO:0000256" key="7">
    <source>
        <dbReference type="ARBA" id="ARBA00023146"/>
    </source>
</evidence>
<comment type="catalytic activity">
    <reaction evidence="8">
        <text>tRNA(Asp) + L-aspartate + ATP = L-aspartyl-tRNA(Asp) + AMP + diphosphate</text>
        <dbReference type="Rhea" id="RHEA:19649"/>
        <dbReference type="Rhea" id="RHEA-COMP:9660"/>
        <dbReference type="Rhea" id="RHEA-COMP:9678"/>
        <dbReference type="ChEBI" id="CHEBI:29991"/>
        <dbReference type="ChEBI" id="CHEBI:30616"/>
        <dbReference type="ChEBI" id="CHEBI:33019"/>
        <dbReference type="ChEBI" id="CHEBI:78442"/>
        <dbReference type="ChEBI" id="CHEBI:78516"/>
        <dbReference type="ChEBI" id="CHEBI:456215"/>
        <dbReference type="EC" id="6.1.1.12"/>
    </reaction>
</comment>
<dbReference type="SUPFAM" id="SSF50249">
    <property type="entry name" value="Nucleic acid-binding proteins"/>
    <property type="match status" value="1"/>
</dbReference>
<protein>
    <recommendedName>
        <fullName evidence="8">Aspartate--tRNA ligase</fullName>
        <ecNumber evidence="8">6.1.1.12</ecNumber>
    </recommendedName>
    <alternativeName>
        <fullName evidence="8">Aspartyl-tRNA synthetase</fullName>
        <shortName evidence="8">AspRS</shortName>
    </alternativeName>
</protein>
<dbReference type="Pfam" id="PF02938">
    <property type="entry name" value="GAD"/>
    <property type="match status" value="1"/>
</dbReference>
<comment type="caution">
    <text evidence="8">Lacks conserved residue(s) required for the propagation of feature annotation.</text>
</comment>
<dbReference type="HAMAP" id="MF_00044">
    <property type="entry name" value="Asp_tRNA_synth_type1"/>
    <property type="match status" value="1"/>
</dbReference>
<keyword evidence="5 8" id="KW-0067">ATP-binding</keyword>
<comment type="function">
    <text evidence="8">Catalyzes the attachment of L-aspartate to tRNA(Asp) in a two-step reaction: L-aspartate is first activated by ATP to form Asp-AMP and then transferred to the acceptor end of tRNA(Asp).</text>
</comment>
<dbReference type="SUPFAM" id="SSF55681">
    <property type="entry name" value="Class II aaRS and biotin synthetases"/>
    <property type="match status" value="1"/>
</dbReference>
<name>A0A4D6Y324_BUCMH</name>
<dbReference type="GO" id="GO:0005737">
    <property type="term" value="C:cytoplasm"/>
    <property type="evidence" value="ECO:0007669"/>
    <property type="project" value="UniProtKB-SubCell"/>
</dbReference>
<dbReference type="PRINTS" id="PR01042">
    <property type="entry name" value="TRNASYNTHASP"/>
</dbReference>
<dbReference type="EMBL" id="CP033004">
    <property type="protein sequence ID" value="QCI23319.1"/>
    <property type="molecule type" value="Genomic_DNA"/>
</dbReference>
<dbReference type="CDD" id="cd04317">
    <property type="entry name" value="EcAspRS_like_N"/>
    <property type="match status" value="1"/>
</dbReference>
<evidence type="ECO:0000313" key="10">
    <source>
        <dbReference type="EMBL" id="QCI23319.1"/>
    </source>
</evidence>
<dbReference type="InterPro" id="IPR006195">
    <property type="entry name" value="aa-tRNA-synth_II"/>
</dbReference>
<evidence type="ECO:0000256" key="3">
    <source>
        <dbReference type="ARBA" id="ARBA00022598"/>
    </source>
</evidence>
<comment type="subcellular location">
    <subcellularLocation>
        <location evidence="8">Cytoplasm</location>
    </subcellularLocation>
</comment>
<dbReference type="InterPro" id="IPR004364">
    <property type="entry name" value="Aa-tRNA-synt_II"/>
</dbReference>
<dbReference type="PANTHER" id="PTHR22594">
    <property type="entry name" value="ASPARTYL/LYSYL-TRNA SYNTHETASE"/>
    <property type="match status" value="1"/>
</dbReference>
<dbReference type="Gene3D" id="2.40.50.140">
    <property type="entry name" value="Nucleic acid-binding proteins"/>
    <property type="match status" value="1"/>
</dbReference>
<dbReference type="Gene3D" id="3.30.1360.30">
    <property type="entry name" value="GAD-like domain"/>
    <property type="match status" value="1"/>
</dbReference>
<evidence type="ECO:0000256" key="2">
    <source>
        <dbReference type="ARBA" id="ARBA00022490"/>
    </source>
</evidence>
<evidence type="ECO:0000256" key="5">
    <source>
        <dbReference type="ARBA" id="ARBA00022840"/>
    </source>
</evidence>
<evidence type="ECO:0000313" key="11">
    <source>
        <dbReference type="Proteomes" id="UP000298566"/>
    </source>
</evidence>
<evidence type="ECO:0000256" key="8">
    <source>
        <dbReference type="HAMAP-Rule" id="MF_00044"/>
    </source>
</evidence>
<keyword evidence="2 8" id="KW-0963">Cytoplasm</keyword>
<organism evidence="10 11">
    <name type="scientific">Buchnera aphidicola subsp. Melaphis rhois</name>
    <dbReference type="NCBI Taxonomy" id="118103"/>
    <lineage>
        <taxon>Bacteria</taxon>
        <taxon>Pseudomonadati</taxon>
        <taxon>Pseudomonadota</taxon>
        <taxon>Gammaproteobacteria</taxon>
        <taxon>Enterobacterales</taxon>
        <taxon>Erwiniaceae</taxon>
        <taxon>Buchnera</taxon>
    </lineage>
</organism>
<dbReference type="GO" id="GO:0004815">
    <property type="term" value="F:aspartate-tRNA ligase activity"/>
    <property type="evidence" value="ECO:0007669"/>
    <property type="project" value="UniProtKB-UniRule"/>
</dbReference>
<gene>
    <name evidence="8 10" type="primary">aspS</name>
    <name evidence="10" type="ORF">D9V73_01505</name>
</gene>
<dbReference type="CDD" id="cd00777">
    <property type="entry name" value="AspRS_core"/>
    <property type="match status" value="1"/>
</dbReference>
<comment type="subunit">
    <text evidence="8">Homodimer.</text>
</comment>
<evidence type="ECO:0000256" key="1">
    <source>
        <dbReference type="ARBA" id="ARBA00006303"/>
    </source>
</evidence>
<dbReference type="GO" id="GO:0005524">
    <property type="term" value="F:ATP binding"/>
    <property type="evidence" value="ECO:0007669"/>
    <property type="project" value="UniProtKB-UniRule"/>
</dbReference>
<dbReference type="Pfam" id="PF00152">
    <property type="entry name" value="tRNA-synt_2"/>
    <property type="match status" value="1"/>
</dbReference>
<dbReference type="RefSeq" id="WP_158336519.1">
    <property type="nucleotide sequence ID" value="NZ_CP033004.1"/>
</dbReference>
<dbReference type="Gene3D" id="3.30.930.10">
    <property type="entry name" value="Bira Bifunctional Protein, Domain 2"/>
    <property type="match status" value="1"/>
</dbReference>
<feature type="region of interest" description="Aspartate" evidence="8">
    <location>
        <begin position="195"/>
        <end position="198"/>
    </location>
</feature>
<dbReference type="InterPro" id="IPR004365">
    <property type="entry name" value="NA-bd_OB_tRNA"/>
</dbReference>
<sequence>MRTKYCGELNLNHVDKIVILCGWVNKYRNLGKILFLDMRDREGIVQISFNDSSTYLFKKATCLKNEFCIQITGIVKERDEKNKNFKISTGEIEVIALKLIIFNKSQSLPLDFNHKSLDESRLKFRYLDLRRPHMIHNIIMRNKITTIIRSFMSKNKFLDIETPVLTKSTPEGARDYIVPSRIHKNKFYALPQSPQLFKQLLMIAGIDRYYQIAKCFRDEDLRSDRQPEFTQVDIEASFTTGKKIRNIIEKMMKYLWKNVLKVNLKKFPVMTFDTAIKTFGTDKPDLRNPILFVDITDIIKEIKTELFFQNNIKHDNIAIALRIPGGSTLSNSKLQIYNKFIKRYVNKNLFFIKINGNPPNQNIVSSILHLFNTTTLNKLLNKTFAQHGDLICFVCDIKKTVINAMNNLRAKIGNDLNIIDKNSWKPVWIIDFPLFSKNELNNYISTHHPFTAPKNKNHLTSKKKLNHILADAYDLVINGYEIGSGSMRINDIAMQKNVFDILNIHEKTQKEKFGFFLQALNFGTPPHGGIALGLDRIVMLLTNSDNIRDVIAFPKTTTASCLMTESPSKLDINMFYDFKKKFN</sequence>
<keyword evidence="4 8" id="KW-0547">Nucleotide-binding</keyword>
<feature type="binding site" evidence="8">
    <location>
        <position position="447"/>
    </location>
    <ligand>
        <name>L-aspartate</name>
        <dbReference type="ChEBI" id="CHEBI:29991"/>
    </ligand>
</feature>
<keyword evidence="7 8" id="KW-0030">Aminoacyl-tRNA synthetase</keyword>